<evidence type="ECO:0000256" key="8">
    <source>
        <dbReference type="ARBA" id="ARBA00049244"/>
    </source>
</evidence>
<evidence type="ECO:0000259" key="10">
    <source>
        <dbReference type="Pfam" id="PF06144"/>
    </source>
</evidence>
<keyword evidence="4" id="KW-0548">Nucleotidyltransferase</keyword>
<dbReference type="EMBL" id="SHBH01000003">
    <property type="protein sequence ID" value="RZO27400.1"/>
    <property type="molecule type" value="Genomic_DNA"/>
</dbReference>
<keyword evidence="6 11" id="KW-0239">DNA-directed DNA polymerase</keyword>
<feature type="domain" description="DNA polymerase III delta N-terminal" evidence="10">
    <location>
        <begin position="20"/>
        <end position="137"/>
    </location>
</feature>
<evidence type="ECO:0000256" key="1">
    <source>
        <dbReference type="ARBA" id="ARBA00012417"/>
    </source>
</evidence>
<evidence type="ECO:0000256" key="4">
    <source>
        <dbReference type="ARBA" id="ARBA00022695"/>
    </source>
</evidence>
<dbReference type="Proteomes" id="UP000319384">
    <property type="component" value="Unassembled WGS sequence"/>
</dbReference>
<dbReference type="GO" id="GO:0006261">
    <property type="term" value="P:DNA-templated DNA replication"/>
    <property type="evidence" value="ECO:0007669"/>
    <property type="project" value="TreeGrafter"/>
</dbReference>
<keyword evidence="5" id="KW-0235">DNA replication</keyword>
<dbReference type="GO" id="GO:0003887">
    <property type="term" value="F:DNA-directed DNA polymerase activity"/>
    <property type="evidence" value="ECO:0007669"/>
    <property type="project" value="UniProtKB-UniRule"/>
</dbReference>
<evidence type="ECO:0000256" key="3">
    <source>
        <dbReference type="ARBA" id="ARBA00022679"/>
    </source>
</evidence>
<evidence type="ECO:0000256" key="5">
    <source>
        <dbReference type="ARBA" id="ARBA00022705"/>
    </source>
</evidence>
<dbReference type="Gene3D" id="1.20.272.10">
    <property type="match status" value="1"/>
</dbReference>
<evidence type="ECO:0000313" key="12">
    <source>
        <dbReference type="Proteomes" id="UP000319384"/>
    </source>
</evidence>
<protein>
    <recommendedName>
        <fullName evidence="2 9">DNA polymerase III subunit delta</fullName>
        <ecNumber evidence="1 9">2.7.7.7</ecNumber>
    </recommendedName>
</protein>
<dbReference type="GO" id="GO:0003677">
    <property type="term" value="F:DNA binding"/>
    <property type="evidence" value="ECO:0007669"/>
    <property type="project" value="InterPro"/>
</dbReference>
<gene>
    <name evidence="11" type="ORF">EVA95_00690</name>
</gene>
<name>A0A520N1Q0_9GAMM</name>
<comment type="catalytic activity">
    <reaction evidence="8">
        <text>DNA(n) + a 2'-deoxyribonucleoside 5'-triphosphate = DNA(n+1) + diphosphate</text>
        <dbReference type="Rhea" id="RHEA:22508"/>
        <dbReference type="Rhea" id="RHEA-COMP:17339"/>
        <dbReference type="Rhea" id="RHEA-COMP:17340"/>
        <dbReference type="ChEBI" id="CHEBI:33019"/>
        <dbReference type="ChEBI" id="CHEBI:61560"/>
        <dbReference type="ChEBI" id="CHEBI:173112"/>
        <dbReference type="EC" id="2.7.7.7"/>
    </reaction>
</comment>
<dbReference type="GO" id="GO:0009360">
    <property type="term" value="C:DNA polymerase III complex"/>
    <property type="evidence" value="ECO:0007669"/>
    <property type="project" value="UniProtKB-UniRule"/>
</dbReference>
<proteinExistence type="inferred from homology"/>
<dbReference type="SUPFAM" id="SSF48019">
    <property type="entry name" value="post-AAA+ oligomerization domain-like"/>
    <property type="match status" value="1"/>
</dbReference>
<comment type="caution">
    <text evidence="11">The sequence shown here is derived from an EMBL/GenBank/DDBJ whole genome shotgun (WGS) entry which is preliminary data.</text>
</comment>
<dbReference type="PANTHER" id="PTHR34388">
    <property type="entry name" value="DNA POLYMERASE III SUBUNIT DELTA"/>
    <property type="match status" value="1"/>
</dbReference>
<dbReference type="AlphaFoldDB" id="A0A520N1Q0"/>
<evidence type="ECO:0000256" key="9">
    <source>
        <dbReference type="NCBIfam" id="TIGR01128"/>
    </source>
</evidence>
<reference evidence="11 12" key="1">
    <citation type="submission" date="2019-02" db="EMBL/GenBank/DDBJ databases">
        <title>Prokaryotic population dynamics and viral predation in marine succession experiment using metagenomics: the confinement effect.</title>
        <authorList>
            <person name="Haro-Moreno J.M."/>
            <person name="Rodriguez-Valera F."/>
            <person name="Lopez-Perez M."/>
        </authorList>
    </citation>
    <scope>NUCLEOTIDE SEQUENCE [LARGE SCALE GENOMIC DNA]</scope>
    <source>
        <strain evidence="11">MED-G162</strain>
    </source>
</reference>
<dbReference type="InterPro" id="IPR008921">
    <property type="entry name" value="DNA_pol3_clamp-load_cplx_C"/>
</dbReference>
<dbReference type="PANTHER" id="PTHR34388:SF1">
    <property type="entry name" value="DNA POLYMERASE III SUBUNIT DELTA"/>
    <property type="match status" value="1"/>
</dbReference>
<evidence type="ECO:0000256" key="7">
    <source>
        <dbReference type="ARBA" id="ARBA00034754"/>
    </source>
</evidence>
<dbReference type="EC" id="2.7.7.7" evidence="1 9"/>
<evidence type="ECO:0000313" key="11">
    <source>
        <dbReference type="EMBL" id="RZO27400.1"/>
    </source>
</evidence>
<evidence type="ECO:0000256" key="6">
    <source>
        <dbReference type="ARBA" id="ARBA00022932"/>
    </source>
</evidence>
<dbReference type="Gene3D" id="3.40.50.300">
    <property type="entry name" value="P-loop containing nucleotide triphosphate hydrolases"/>
    <property type="match status" value="1"/>
</dbReference>
<sequence length="325" mass="37724">MICEASSLNKYIEKLSNIFFIFGPEIVLRNNSSDQINKFFKEKGFTEKKIITENDYKDIQKVILENAGGSLFGTKTIIEILHKGGKIPKEISNIFEIKNINQMSNIILIIRSSLEKINKSSKWVKEMNALALLVQCNKLKQFEEKIWVKNQLDFMKEADAKKYTKRITDIFSGNLVAQQNEIKILKLIHSDSQEEVSVEQDEAEFLPYELEDKIIELDTNYALRIAKSIKKNDEHYAPLLVWIIGKIINVSIGEHQRKNSLESFGIWRNKIQTYKNFIKQNSLAKMMPLQRKVFELDLSSKGIGNITKEQFWQELDNLIIKLTSN</sequence>
<dbReference type="InterPro" id="IPR027417">
    <property type="entry name" value="P-loop_NTPase"/>
</dbReference>
<comment type="similarity">
    <text evidence="7">Belongs to the DNA polymerase HolA subunit family.</text>
</comment>
<evidence type="ECO:0000256" key="2">
    <source>
        <dbReference type="ARBA" id="ARBA00017703"/>
    </source>
</evidence>
<accession>A0A520N1Q0</accession>
<dbReference type="InterPro" id="IPR010372">
    <property type="entry name" value="DNA_pol3_delta_N"/>
</dbReference>
<dbReference type="InterPro" id="IPR005790">
    <property type="entry name" value="DNA_polIII_delta"/>
</dbReference>
<organism evidence="11 12">
    <name type="scientific">SAR86 cluster bacterium</name>
    <dbReference type="NCBI Taxonomy" id="2030880"/>
    <lineage>
        <taxon>Bacteria</taxon>
        <taxon>Pseudomonadati</taxon>
        <taxon>Pseudomonadota</taxon>
        <taxon>Gammaproteobacteria</taxon>
        <taxon>SAR86 cluster</taxon>
    </lineage>
</organism>
<dbReference type="NCBIfam" id="TIGR01128">
    <property type="entry name" value="holA"/>
    <property type="match status" value="1"/>
</dbReference>
<keyword evidence="3" id="KW-0808">Transferase</keyword>
<dbReference type="Pfam" id="PF06144">
    <property type="entry name" value="DNA_pol3_delta"/>
    <property type="match status" value="1"/>
</dbReference>
<dbReference type="SUPFAM" id="SSF52540">
    <property type="entry name" value="P-loop containing nucleoside triphosphate hydrolases"/>
    <property type="match status" value="1"/>
</dbReference>